<dbReference type="PANTHER" id="PTHR21068:SF36">
    <property type="entry name" value="SENESCENCE_DEHYDRATION-ASSOCIATED PROTEIN-LIKE PROTEIN"/>
    <property type="match status" value="1"/>
</dbReference>
<keyword evidence="4" id="KW-1185">Reference proteome</keyword>
<organism evidence="3 4">
    <name type="scientific">Urochloa decumbens</name>
    <dbReference type="NCBI Taxonomy" id="240449"/>
    <lineage>
        <taxon>Eukaryota</taxon>
        <taxon>Viridiplantae</taxon>
        <taxon>Streptophyta</taxon>
        <taxon>Embryophyta</taxon>
        <taxon>Tracheophyta</taxon>
        <taxon>Spermatophyta</taxon>
        <taxon>Magnoliopsida</taxon>
        <taxon>Liliopsida</taxon>
        <taxon>Poales</taxon>
        <taxon>Poaceae</taxon>
        <taxon>PACMAD clade</taxon>
        <taxon>Panicoideae</taxon>
        <taxon>Panicodae</taxon>
        <taxon>Paniceae</taxon>
        <taxon>Melinidinae</taxon>
        <taxon>Urochloa</taxon>
    </lineage>
</organism>
<evidence type="ECO:0000259" key="2">
    <source>
        <dbReference type="Pfam" id="PF06911"/>
    </source>
</evidence>
<comment type="caution">
    <text evidence="3">The sequence shown here is derived from an EMBL/GenBank/DDBJ whole genome shotgun (WGS) entry which is preliminary data.</text>
</comment>
<protein>
    <recommendedName>
        <fullName evidence="2">Senescence domain-containing protein</fullName>
    </recommendedName>
</protein>
<feature type="compositionally biased region" description="Low complexity" evidence="1">
    <location>
        <begin position="211"/>
        <end position="226"/>
    </location>
</feature>
<dbReference type="Pfam" id="PF06911">
    <property type="entry name" value="Senescence"/>
    <property type="match status" value="1"/>
</dbReference>
<evidence type="ECO:0000313" key="4">
    <source>
        <dbReference type="Proteomes" id="UP001497457"/>
    </source>
</evidence>
<dbReference type="Proteomes" id="UP001497457">
    <property type="component" value="Unassembled WGS sequence"/>
</dbReference>
<dbReference type="PANTHER" id="PTHR21068">
    <property type="entry name" value="SPARTIN"/>
    <property type="match status" value="1"/>
</dbReference>
<feature type="domain" description="Senescence" evidence="2">
    <location>
        <begin position="176"/>
        <end position="359"/>
    </location>
</feature>
<dbReference type="EMBL" id="CAXIPR030000178">
    <property type="protein sequence ID" value="CAM0145227.1"/>
    <property type="molecule type" value="Genomic_DNA"/>
</dbReference>
<reference evidence="3 4" key="1">
    <citation type="submission" date="2024-10" db="EMBL/GenBank/DDBJ databases">
        <authorList>
            <person name="Ryan C."/>
        </authorList>
    </citation>
    <scope>NUCLEOTIDE SEQUENCE [LARGE SCALE GENOMIC DNA]</scope>
</reference>
<dbReference type="AlphaFoldDB" id="A0ABC9GU48"/>
<evidence type="ECO:0000256" key="1">
    <source>
        <dbReference type="SAM" id="MobiDB-lite"/>
    </source>
</evidence>
<sequence>MGCCGAMSTRPRGIREETLLRVPGASVHLVTAGGSDGPPVELARGDLTVVRITKDDVAVATAVRVGRDLGWPLARDEPVVRLDRLHYLFTLPDSGDGGTFLNYGVSFDAAADADALASLDGFLRANACFSAPSASAFPSWNWKGSRPQQQQPAVAPDAYWNDFAPRMEGYNGVLAKAIAAGTGQLVKGIFMCSEAYASQVQRGADLFRPQAAGGASNRSSGAGRNSQASTKRGAVNKSLKRVRKLSEMTEQMSQSLLDTVISVTGSMAAPLLRSKQGRAFLATVPGEVVLASLDAINKVMDAVEAAERRSLAATSNAVAGAVSRRYGESAGEATEDAFAAAGHTVGTAWNLFKIRKAVTPSSSLPGNMVKSAVRNRK</sequence>
<gene>
    <name evidence="3" type="ORF">URODEC1_LOCUS118986</name>
</gene>
<dbReference type="InterPro" id="IPR045036">
    <property type="entry name" value="Spartin-like"/>
</dbReference>
<evidence type="ECO:0000313" key="3">
    <source>
        <dbReference type="EMBL" id="CAM0145227.1"/>
    </source>
</evidence>
<accession>A0ABC9GU48</accession>
<dbReference type="InterPro" id="IPR009686">
    <property type="entry name" value="Senescence/spartin_C"/>
</dbReference>
<proteinExistence type="predicted"/>
<name>A0ABC9GU48_9POAL</name>
<feature type="region of interest" description="Disordered" evidence="1">
    <location>
        <begin position="210"/>
        <end position="237"/>
    </location>
</feature>